<dbReference type="EMBL" id="QKRW01000063">
    <property type="protein sequence ID" value="RAL58960.1"/>
    <property type="molecule type" value="Genomic_DNA"/>
</dbReference>
<organism evidence="2 3">
    <name type="scientific">Monilinia fructigena</name>
    <dbReference type="NCBI Taxonomy" id="38457"/>
    <lineage>
        <taxon>Eukaryota</taxon>
        <taxon>Fungi</taxon>
        <taxon>Dikarya</taxon>
        <taxon>Ascomycota</taxon>
        <taxon>Pezizomycotina</taxon>
        <taxon>Leotiomycetes</taxon>
        <taxon>Helotiales</taxon>
        <taxon>Sclerotiniaceae</taxon>
        <taxon>Monilinia</taxon>
    </lineage>
</organism>
<name>A0A395IFH0_9HELO</name>
<keyword evidence="3" id="KW-1185">Reference proteome</keyword>
<reference evidence="2 3" key="1">
    <citation type="submission" date="2018-06" db="EMBL/GenBank/DDBJ databases">
        <title>Genome Sequence of the Brown Rot Fungal Pathogen Monilinia fructigena.</title>
        <authorList>
            <person name="Landi L."/>
            <person name="De Miccolis Angelini R.M."/>
            <person name="Pollastro S."/>
            <person name="Abate D."/>
            <person name="Faretra F."/>
            <person name="Romanazzi G."/>
        </authorList>
    </citation>
    <scope>NUCLEOTIDE SEQUENCE [LARGE SCALE GENOMIC DNA]</scope>
    <source>
        <strain evidence="2 3">Mfrg269</strain>
    </source>
</reference>
<proteinExistence type="predicted"/>
<evidence type="ECO:0000256" key="1">
    <source>
        <dbReference type="SAM" id="MobiDB-lite"/>
    </source>
</evidence>
<feature type="compositionally biased region" description="Polar residues" evidence="1">
    <location>
        <begin position="41"/>
        <end position="59"/>
    </location>
</feature>
<evidence type="ECO:0000313" key="3">
    <source>
        <dbReference type="Proteomes" id="UP000249056"/>
    </source>
</evidence>
<sequence length="94" mass="10132">MSLPHSRPPQKKIPSNLFGGGSISQALSWIQPDRNAPAHFKSSSAQLENKVTSPATPRSKTLSAALRATLGLNHLLEECSTQTRKLETQVLPSS</sequence>
<gene>
    <name evidence="2" type="ORF">DID88_009251</name>
</gene>
<dbReference type="OrthoDB" id="2501249at2759"/>
<comment type="caution">
    <text evidence="2">The sequence shown here is derived from an EMBL/GenBank/DDBJ whole genome shotgun (WGS) entry which is preliminary data.</text>
</comment>
<evidence type="ECO:0000313" key="2">
    <source>
        <dbReference type="EMBL" id="RAL58960.1"/>
    </source>
</evidence>
<dbReference type="AlphaFoldDB" id="A0A395IFH0"/>
<protein>
    <submittedName>
        <fullName evidence="2">Uncharacterized protein</fullName>
    </submittedName>
</protein>
<accession>A0A395IFH0</accession>
<feature type="region of interest" description="Disordered" evidence="1">
    <location>
        <begin position="37"/>
        <end position="59"/>
    </location>
</feature>
<dbReference type="Proteomes" id="UP000249056">
    <property type="component" value="Unassembled WGS sequence"/>
</dbReference>